<dbReference type="EMBL" id="CP033241">
    <property type="protein sequence ID" value="AZF83620.1"/>
    <property type="molecule type" value="Genomic_DNA"/>
</dbReference>
<evidence type="ECO:0000313" key="4">
    <source>
        <dbReference type="EMBL" id="AZF67903.1"/>
    </source>
</evidence>
<dbReference type="Proteomes" id="UP000273194">
    <property type="component" value="Chromosome"/>
</dbReference>
<proteinExistence type="predicted"/>
<evidence type="ECO:0000313" key="23">
    <source>
        <dbReference type="Proteomes" id="UP000282269"/>
    </source>
</evidence>
<dbReference type="PATRIC" id="fig|2287.6.peg.1168"/>
<reference evidence="12" key="3">
    <citation type="submission" date="2016-04" db="EMBL/GenBank/DDBJ databases">
        <authorList>
            <person name="Evans L.H."/>
            <person name="Alamgir A."/>
            <person name="Owens N."/>
            <person name="Weber N.D."/>
            <person name="Virtaneva K."/>
            <person name="Barbian K."/>
            <person name="Babar A."/>
            <person name="Rosenke K."/>
        </authorList>
    </citation>
    <scope>NUCLEOTIDE SEQUENCE</scope>
    <source>
        <strain evidence="12">P1</strain>
    </source>
</reference>
<dbReference type="KEGG" id="ssoa:SULA_1111"/>
<dbReference type="Proteomes" id="UP000275843">
    <property type="component" value="Chromosome"/>
</dbReference>
<dbReference type="Proteomes" id="UP000594632">
    <property type="component" value="Chromosome"/>
</dbReference>
<dbReference type="EMBL" id="CP011057">
    <property type="protein sequence ID" value="AKA78828.1"/>
    <property type="molecule type" value="Genomic_DNA"/>
</dbReference>
<dbReference type="Proteomes" id="UP000033085">
    <property type="component" value="Chromosome"/>
</dbReference>
<dbReference type="AlphaFoldDB" id="A0A0E3MII5"/>
<sequence>MSSNQQQTVNVYTVIKCVNGDYETERPFQDGDYVLKVVGTCPKDGGNLYITGIYAVVPEEKKGS</sequence>
<dbReference type="Proteomes" id="UP000033106">
    <property type="component" value="Chromosome"/>
</dbReference>
<dbReference type="EMBL" id="CP033237">
    <property type="protein sequence ID" value="AZF73143.1"/>
    <property type="molecule type" value="Genomic_DNA"/>
</dbReference>
<dbReference type="Proteomes" id="UP000269431">
    <property type="component" value="Chromosome"/>
</dbReference>
<evidence type="ECO:0000313" key="11">
    <source>
        <dbReference type="EMBL" id="QPG50422.1"/>
    </source>
</evidence>
<dbReference type="KEGG" id="ssof:SULC_1110"/>
<dbReference type="EMBL" id="CP011056">
    <property type="protein sequence ID" value="AKA76136.1"/>
    <property type="molecule type" value="Genomic_DNA"/>
</dbReference>
<dbReference type="EMBL" id="CP033240">
    <property type="protein sequence ID" value="AZF80981.1"/>
    <property type="molecule type" value="Genomic_DNA"/>
</dbReference>
<reference evidence="17 18" key="4">
    <citation type="journal article" date="2018" name="Proc. Natl. Acad. Sci. U.S.A.">
        <title>Nonmutational mechanism of inheritance in the Archaeon Sulfolobus solfataricus.</title>
        <authorList>
            <person name="Payne S."/>
            <person name="McCarthy S."/>
            <person name="Johnson T."/>
            <person name="North E."/>
            <person name="Blum P."/>
        </authorList>
    </citation>
    <scope>NUCLEOTIDE SEQUENCE [LARGE SCALE GENOMIC DNA]</scope>
    <source>
        <strain evidence="5 17">SARC-H</strain>
        <strain evidence="6 21">SARC-I</strain>
        <strain evidence="8 22">SARC-N</strain>
        <strain evidence="9 23">SARC-O</strain>
        <strain evidence="10 18">SUL120</strain>
        <strain evidence="4 19">SULG</strain>
        <strain evidence="7 20">SULM</strain>
    </source>
</reference>
<accession>A0A0E3MII5</accession>
<evidence type="ECO:0000313" key="17">
    <source>
        <dbReference type="Proteomes" id="UP000267993"/>
    </source>
</evidence>
<evidence type="ECO:0000313" key="10">
    <source>
        <dbReference type="EMBL" id="AZF83620.1"/>
    </source>
</evidence>
<dbReference type="Proteomes" id="UP000267993">
    <property type="component" value="Chromosome"/>
</dbReference>
<name>A0A0E3MII5_SACSO</name>
<reference evidence="3" key="5">
    <citation type="submission" date="2018-10" db="EMBL/GenBank/DDBJ databases">
        <authorList>
            <person name="McCarthy S."/>
            <person name="Gradnigo J."/>
            <person name="Johnson T."/>
            <person name="Payne S."/>
            <person name="Lipzen A."/>
            <person name="Schackwitz W."/>
            <person name="Martin J."/>
            <person name="Moriyama E."/>
            <person name="Blum P."/>
        </authorList>
    </citation>
    <scope>NUCLEOTIDE SEQUENCE</scope>
    <source>
        <strain evidence="1">SARC-B</strain>
        <strain evidence="2">SARC-C</strain>
        <strain evidence="3">SULA</strain>
    </source>
</reference>
<dbReference type="Proteomes" id="UP000278715">
    <property type="component" value="Chromosome"/>
</dbReference>
<evidence type="ECO:0000313" key="9">
    <source>
        <dbReference type="EMBL" id="AZF80981.1"/>
    </source>
</evidence>
<gene>
    <name evidence="11" type="ORF">HFC64_11940</name>
    <name evidence="12" type="ORF">SSOP1_0089</name>
    <name evidence="3" type="ORF">SULA_1111</name>
    <name evidence="1" type="ORF">SULB_1112</name>
    <name evidence="2" type="ORF">SULC_1110</name>
    <name evidence="4" type="ORF">SULG_05460</name>
    <name evidence="5" type="ORF">SULH_05460</name>
    <name evidence="6" type="ORF">SULI_05460</name>
    <name evidence="7" type="ORF">SULM_05460</name>
    <name evidence="8" type="ORF">SULN_05460</name>
    <name evidence="9" type="ORF">SULO_05470</name>
    <name evidence="10" type="ORF">SULZ_05700</name>
</gene>
<dbReference type="EMBL" id="CP033235">
    <property type="protein sequence ID" value="AZF67903.1"/>
    <property type="molecule type" value="Genomic_DNA"/>
</dbReference>
<dbReference type="EMBL" id="CP033238">
    <property type="protein sequence ID" value="AZF75768.1"/>
    <property type="molecule type" value="Genomic_DNA"/>
</dbReference>
<evidence type="ECO:0000313" key="3">
    <source>
        <dbReference type="EMBL" id="AKA78828.1"/>
    </source>
</evidence>
<evidence type="ECO:0000313" key="18">
    <source>
        <dbReference type="Proteomes" id="UP000269431"/>
    </source>
</evidence>
<evidence type="ECO:0000313" key="22">
    <source>
        <dbReference type="Proteomes" id="UP000278715"/>
    </source>
</evidence>
<dbReference type="Proteomes" id="UP000282269">
    <property type="component" value="Chromosome"/>
</dbReference>
<evidence type="ECO:0000313" key="13">
    <source>
        <dbReference type="Proteomes" id="UP000033057"/>
    </source>
</evidence>
<reference evidence="13 14" key="1">
    <citation type="journal article" date="2015" name="Genome Announc.">
        <title>Complete Genome Sequence of Sulfolobus solfataricus Strain 98/2 and Evolved Derivatives.</title>
        <authorList>
            <person name="McCarthy S."/>
            <person name="Gradnigo J."/>
            <person name="Johnson T."/>
            <person name="Payne S."/>
            <person name="Lipzen A."/>
            <person name="Martin J."/>
            <person name="Schackwitz W."/>
            <person name="Moriyama E."/>
            <person name="Blum P."/>
        </authorList>
    </citation>
    <scope>NUCLEOTIDE SEQUENCE [LARGE SCALE GENOMIC DNA]</scope>
    <source>
        <strain evidence="13">98/2 SULC</strain>
        <strain evidence="1">SARC-B</strain>
        <strain evidence="2">SARC-C</strain>
        <strain evidence="3 15">SULA</strain>
        <strain evidence="14">SULB</strain>
    </source>
</reference>
<dbReference type="Proteomes" id="UP000273443">
    <property type="component" value="Chromosome"/>
</dbReference>
<evidence type="ECO:0000313" key="16">
    <source>
        <dbReference type="Proteomes" id="UP000076770"/>
    </source>
</evidence>
<evidence type="ECO:0000313" key="7">
    <source>
        <dbReference type="EMBL" id="AZF75768.1"/>
    </source>
</evidence>
<evidence type="ECO:0000313" key="21">
    <source>
        <dbReference type="Proteomes" id="UP000275843"/>
    </source>
</evidence>
<dbReference type="EMBL" id="CP011055">
    <property type="protein sequence ID" value="AKA73438.1"/>
    <property type="molecule type" value="Genomic_DNA"/>
</dbReference>
<dbReference type="EMBL" id="CP033239">
    <property type="protein sequence ID" value="AZF78375.1"/>
    <property type="molecule type" value="Genomic_DNA"/>
</dbReference>
<evidence type="ECO:0000313" key="5">
    <source>
        <dbReference type="EMBL" id="AZF70523.1"/>
    </source>
</evidence>
<dbReference type="GeneID" id="24780110"/>
<evidence type="ECO:0000313" key="20">
    <source>
        <dbReference type="Proteomes" id="UP000273443"/>
    </source>
</evidence>
<dbReference type="RefSeq" id="WP_009988909.1">
    <property type="nucleotide sequence ID" value="NZ_CP011055.2"/>
</dbReference>
<evidence type="ECO:0000313" key="12">
    <source>
        <dbReference type="EMBL" id="SAI83643.1"/>
    </source>
</evidence>
<evidence type="ECO:0000313" key="1">
    <source>
        <dbReference type="EMBL" id="AKA73438.1"/>
    </source>
</evidence>
<evidence type="ECO:0000313" key="8">
    <source>
        <dbReference type="EMBL" id="AZF78375.1"/>
    </source>
</evidence>
<reference evidence="16" key="2">
    <citation type="submission" date="2016-04" db="EMBL/GenBank/DDBJ databases">
        <authorList>
            <person name="Shah S.A."/>
            <person name="Garrett R.A."/>
        </authorList>
    </citation>
    <scope>NUCLEOTIDE SEQUENCE [LARGE SCALE GENOMIC DNA]</scope>
    <source>
        <strain evidence="16">ATCC 35091 / DSM 1616 / JCM 8930 / NBRC 15331 / P1</strain>
    </source>
</reference>
<dbReference type="OrthoDB" id="1011at2157"/>
<evidence type="ECO:0000313" key="6">
    <source>
        <dbReference type="EMBL" id="AZF73143.1"/>
    </source>
</evidence>
<dbReference type="EMBL" id="LT549890">
    <property type="protein sequence ID" value="SAI83643.1"/>
    <property type="molecule type" value="Genomic_DNA"/>
</dbReference>
<protein>
    <submittedName>
        <fullName evidence="3">Uncharacterized protein</fullName>
    </submittedName>
</protein>
<evidence type="ECO:0000313" key="19">
    <source>
        <dbReference type="Proteomes" id="UP000273194"/>
    </source>
</evidence>
<evidence type="ECO:0000313" key="15">
    <source>
        <dbReference type="Proteomes" id="UP000033106"/>
    </source>
</evidence>
<organism evidence="3 15">
    <name type="scientific">Saccharolobus solfataricus</name>
    <name type="common">Sulfolobus solfataricus</name>
    <dbReference type="NCBI Taxonomy" id="2287"/>
    <lineage>
        <taxon>Archaea</taxon>
        <taxon>Thermoproteota</taxon>
        <taxon>Thermoprotei</taxon>
        <taxon>Sulfolobales</taxon>
        <taxon>Sulfolobaceae</taxon>
        <taxon>Saccharolobus</taxon>
    </lineage>
</organism>
<dbReference type="Proteomes" id="UP000076770">
    <property type="component" value="Chromosome i"/>
</dbReference>
<dbReference type="GeneID" id="44129056"/>
<dbReference type="EMBL" id="CP050869">
    <property type="protein sequence ID" value="QPG50422.1"/>
    <property type="molecule type" value="Genomic_DNA"/>
</dbReference>
<evidence type="ECO:0000313" key="14">
    <source>
        <dbReference type="Proteomes" id="UP000033085"/>
    </source>
</evidence>
<dbReference type="KEGG" id="ssol:SULB_1112"/>
<dbReference type="Proteomes" id="UP000033057">
    <property type="component" value="Chromosome"/>
</dbReference>
<reference evidence="11 24" key="6">
    <citation type="journal article" date="2020" name="Nat. Commun.">
        <title>The structures of two archaeal type IV pili illuminate evolutionary relationships.</title>
        <authorList>
            <person name="Wang F."/>
            <person name="Baquero D.P."/>
            <person name="Su Z."/>
            <person name="Beltran L.C."/>
            <person name="Prangishvili D."/>
            <person name="Krupovic M."/>
            <person name="Egelman E.H."/>
        </authorList>
    </citation>
    <scope>NUCLEOTIDE SEQUENCE [LARGE SCALE GENOMIC DNA]</scope>
    <source>
        <strain evidence="11 24">POZ149</strain>
    </source>
</reference>
<evidence type="ECO:0000313" key="24">
    <source>
        <dbReference type="Proteomes" id="UP000594632"/>
    </source>
</evidence>
<evidence type="ECO:0000313" key="2">
    <source>
        <dbReference type="EMBL" id="AKA76136.1"/>
    </source>
</evidence>
<dbReference type="EMBL" id="CP033236">
    <property type="protein sequence ID" value="AZF70523.1"/>
    <property type="molecule type" value="Genomic_DNA"/>
</dbReference>